<accession>A0AAF0ZKV9</accession>
<protein>
    <submittedName>
        <fullName evidence="1">Uncharacterized protein</fullName>
    </submittedName>
</protein>
<gene>
    <name evidence="1" type="ORF">MTR67_034833</name>
</gene>
<reference evidence="1" key="1">
    <citation type="submission" date="2023-08" db="EMBL/GenBank/DDBJ databases">
        <title>A de novo genome assembly of Solanum verrucosum Schlechtendal, a Mexican diploid species geographically isolated from the other diploid A-genome species in potato relatives.</title>
        <authorList>
            <person name="Hosaka K."/>
        </authorList>
    </citation>
    <scope>NUCLEOTIDE SEQUENCE</scope>
    <source>
        <tissue evidence="1">Young leaves</tissue>
    </source>
</reference>
<evidence type="ECO:0000313" key="2">
    <source>
        <dbReference type="Proteomes" id="UP001234989"/>
    </source>
</evidence>
<dbReference type="Proteomes" id="UP001234989">
    <property type="component" value="Chromosome 8"/>
</dbReference>
<dbReference type="EMBL" id="CP133619">
    <property type="protein sequence ID" value="WMV41448.1"/>
    <property type="molecule type" value="Genomic_DNA"/>
</dbReference>
<evidence type="ECO:0000313" key="1">
    <source>
        <dbReference type="EMBL" id="WMV41448.1"/>
    </source>
</evidence>
<sequence>MDNNKNPFMFTIWDDLTDNEGVVLLQLLHEHTVILAKRVAVTEYRRDESFVATDDSYVATHDASVATYDTNVSTDDPCDSSVVIDDAIVATCARNVATDDPCVAISVRHGVNIGVSAGVDVGSGICSGATVDGQSV</sequence>
<proteinExistence type="predicted"/>
<name>A0AAF0ZKV9_SOLVR</name>
<organism evidence="1 2">
    <name type="scientific">Solanum verrucosum</name>
    <dbReference type="NCBI Taxonomy" id="315347"/>
    <lineage>
        <taxon>Eukaryota</taxon>
        <taxon>Viridiplantae</taxon>
        <taxon>Streptophyta</taxon>
        <taxon>Embryophyta</taxon>
        <taxon>Tracheophyta</taxon>
        <taxon>Spermatophyta</taxon>
        <taxon>Magnoliopsida</taxon>
        <taxon>eudicotyledons</taxon>
        <taxon>Gunneridae</taxon>
        <taxon>Pentapetalae</taxon>
        <taxon>asterids</taxon>
        <taxon>lamiids</taxon>
        <taxon>Solanales</taxon>
        <taxon>Solanaceae</taxon>
        <taxon>Solanoideae</taxon>
        <taxon>Solaneae</taxon>
        <taxon>Solanum</taxon>
    </lineage>
</organism>
<dbReference type="AlphaFoldDB" id="A0AAF0ZKV9"/>
<keyword evidence="2" id="KW-1185">Reference proteome</keyword>